<dbReference type="AlphaFoldDB" id="A0A8D8ARF1"/>
<organism evidence="1">
    <name type="scientific">Culex pipiens</name>
    <name type="common">House mosquito</name>
    <dbReference type="NCBI Taxonomy" id="7175"/>
    <lineage>
        <taxon>Eukaryota</taxon>
        <taxon>Metazoa</taxon>
        <taxon>Ecdysozoa</taxon>
        <taxon>Arthropoda</taxon>
        <taxon>Hexapoda</taxon>
        <taxon>Insecta</taxon>
        <taxon>Pterygota</taxon>
        <taxon>Neoptera</taxon>
        <taxon>Endopterygota</taxon>
        <taxon>Diptera</taxon>
        <taxon>Nematocera</taxon>
        <taxon>Culicoidea</taxon>
        <taxon>Culicidae</taxon>
        <taxon>Culicinae</taxon>
        <taxon>Culicini</taxon>
        <taxon>Culex</taxon>
        <taxon>Culex</taxon>
    </lineage>
</organism>
<evidence type="ECO:0000313" key="1">
    <source>
        <dbReference type="EMBL" id="CAG6462173.1"/>
    </source>
</evidence>
<accession>A0A8D8ARF1</accession>
<proteinExistence type="predicted"/>
<reference evidence="1" key="1">
    <citation type="submission" date="2021-05" db="EMBL/GenBank/DDBJ databases">
        <authorList>
            <person name="Alioto T."/>
            <person name="Alioto T."/>
            <person name="Gomez Garrido J."/>
        </authorList>
    </citation>
    <scope>NUCLEOTIDE SEQUENCE</scope>
</reference>
<sequence length="1034" mass="121067">MYFTLDIRTYKFPYDNYVNSAVYALKLADLFHINSNYEQVIQNDWCDFDINAEKIFLANLLNEKQRTEQKMMACSSLFNSLVAQKETIADLTHQNINAFVLFLETFALEDTYVSEGESKLKEIRKIKKEYFSHFYFQPKNEKVEGKPDFRLISDARNSLLHISRILTLDDCRKFIGKNLQIKDFFINMSAFTEGICTNVLSAQNKVKVIKCSSFLAEKTEYKHIGAEDDLEQLGKFLKNLYITENNITDVTLQEIMFDLIVNVIPLLDSKREKVGPLGDVRNDLVHNFQKYDSPTGRLREMKRLTFPLKSNLFKYFYAKKVHDVLKKYCLYETYECLDSKIVDTLIDFENDFLKIAQVASTDDANSFEYLFEESIFPKKDEAIDELVQQYFECMIIFDYVTGLNTALTNDDGDQEEGLEFASDITDLQRREIFEDMVKVKSFQSTNSDFSKKKLMELKSKLKQVGIREALVDNIIEQTFNSRKEGFEEQTKKQMGLVRDNIFIFKHLVINDLIPFQTLISSYKSNNLAPLLELFKNTREKEQLFITKKFESLLRGHFKIMCGNDELLISYVTITIYILKLFYSAFNKYQIKFNNAGEAFKDAIFLQYLISRFAQDDEKDELYAYAILKKLPKIMYTTPFLAYLCEKYPKILMDPSDTRKLVEIFCKDEFVRPFLNKFLNAAYNGNQCNVFEDLVSILLNKEKNDDNVIDIIMQDPKHLEPFLNETHKRLKKKPSTRVIQFTQMTLDVIISKIRQCIYKHTYTAADELVEHQTVLAIFNAFVEHNNYTVNEFYLYAAKIKNFLGLAEKNRKNFETADQLFQKALFYLEKVNNADTRQSFLVISRKSYTKQLLGHHSEALQGFECLYKNVMEFALSESNLPNENLFDSSFYGLVEKSNHYMDLLKLSEDDRKYLDIIEIRFTMAYIITLQREYQDAIQIYQDLYKYQKGHGKYKVTIYRTLKFIARVNKFLGNHYCEKNKGLEAIQCYINSLVASSKVMKIMKETRGGIHPAIGEIYSFISSIVEAMKKCIDGRFS</sequence>
<dbReference type="EMBL" id="HBUE01044950">
    <property type="protein sequence ID" value="CAG6462173.1"/>
    <property type="molecule type" value="Transcribed_RNA"/>
</dbReference>
<protein>
    <submittedName>
        <fullName evidence="1">(northern house mosquito) hypothetical protein</fullName>
    </submittedName>
</protein>
<name>A0A8D8ARF1_CULPI</name>